<evidence type="ECO:0000313" key="2">
    <source>
        <dbReference type="EMBL" id="GAA3722839.1"/>
    </source>
</evidence>
<protein>
    <recommendedName>
        <fullName evidence="4">Outer membrane protein beta-barrel domain-containing protein</fullName>
    </recommendedName>
</protein>
<dbReference type="EMBL" id="BAABDS010000052">
    <property type="protein sequence ID" value="GAA3722839.1"/>
    <property type="molecule type" value="Genomic_DNA"/>
</dbReference>
<organism evidence="2 3">
    <name type="scientific">Oceanisphaera sediminis</name>
    <dbReference type="NCBI Taxonomy" id="981381"/>
    <lineage>
        <taxon>Bacteria</taxon>
        <taxon>Pseudomonadati</taxon>
        <taxon>Pseudomonadota</taxon>
        <taxon>Gammaproteobacteria</taxon>
        <taxon>Aeromonadales</taxon>
        <taxon>Aeromonadaceae</taxon>
        <taxon>Oceanisphaera</taxon>
    </lineage>
</organism>
<feature type="signal peptide" evidence="1">
    <location>
        <begin position="1"/>
        <end position="24"/>
    </location>
</feature>
<keyword evidence="3" id="KW-1185">Reference proteome</keyword>
<feature type="chain" id="PRO_5046926705" description="Outer membrane protein beta-barrel domain-containing protein" evidence="1">
    <location>
        <begin position="25"/>
        <end position="182"/>
    </location>
</feature>
<dbReference type="Proteomes" id="UP001501479">
    <property type="component" value="Unassembled WGS sequence"/>
</dbReference>
<proteinExistence type="predicted"/>
<evidence type="ECO:0000313" key="3">
    <source>
        <dbReference type="Proteomes" id="UP001501479"/>
    </source>
</evidence>
<evidence type="ECO:0000256" key="1">
    <source>
        <dbReference type="SAM" id="SignalP"/>
    </source>
</evidence>
<evidence type="ECO:0008006" key="4">
    <source>
        <dbReference type="Google" id="ProtNLM"/>
    </source>
</evidence>
<comment type="caution">
    <text evidence="2">The sequence shown here is derived from an EMBL/GenBank/DDBJ whole genome shotgun (WGS) entry which is preliminary data.</text>
</comment>
<keyword evidence="1" id="KW-0732">Signal</keyword>
<name>A0ABP7EQA8_9GAMM</name>
<reference evidence="3" key="1">
    <citation type="journal article" date="2019" name="Int. J. Syst. Evol. Microbiol.">
        <title>The Global Catalogue of Microorganisms (GCM) 10K type strain sequencing project: providing services to taxonomists for standard genome sequencing and annotation.</title>
        <authorList>
            <consortium name="The Broad Institute Genomics Platform"/>
            <consortium name="The Broad Institute Genome Sequencing Center for Infectious Disease"/>
            <person name="Wu L."/>
            <person name="Ma J."/>
        </authorList>
    </citation>
    <scope>NUCLEOTIDE SEQUENCE [LARGE SCALE GENOMIC DNA]</scope>
    <source>
        <strain evidence="3">JCM 17329</strain>
    </source>
</reference>
<dbReference type="SUPFAM" id="SSF56925">
    <property type="entry name" value="OMPA-like"/>
    <property type="match status" value="1"/>
</dbReference>
<sequence>MNTIKKFSIALCVSASLAPAYIQAQGMSSHEFGPKAGDREFTLSGAGTSSKDFDNGTFGVSGDVGWFLSDQTVAGVRQSINYASVDNGDDVWNGSTRGYVDYHFGRHQARPFVGASLGGIYGDGVKDTGIAGLELGLKYYVLPSTFILARAEYQFLFDSGDSAEDNIDDGAWAYVLGMGFNY</sequence>
<gene>
    <name evidence="2" type="ORF">GCM10022421_34490</name>
</gene>
<dbReference type="RefSeq" id="WP_344966022.1">
    <property type="nucleotide sequence ID" value="NZ_BAABDS010000052.1"/>
</dbReference>
<dbReference type="Gene3D" id="2.40.160.20">
    <property type="match status" value="1"/>
</dbReference>
<accession>A0ABP7EQA8</accession>
<dbReference type="InterPro" id="IPR011250">
    <property type="entry name" value="OMP/PagP_B-barrel"/>
</dbReference>